<dbReference type="SUPFAM" id="SSF55729">
    <property type="entry name" value="Acyl-CoA N-acyltransferases (Nat)"/>
    <property type="match status" value="1"/>
</dbReference>
<proteinExistence type="predicted"/>
<dbReference type="GO" id="GO:0016747">
    <property type="term" value="F:acyltransferase activity, transferring groups other than amino-acyl groups"/>
    <property type="evidence" value="ECO:0007669"/>
    <property type="project" value="InterPro"/>
</dbReference>
<keyword evidence="4" id="KW-1185">Reference proteome</keyword>
<evidence type="ECO:0000256" key="1">
    <source>
        <dbReference type="SAM" id="MobiDB-lite"/>
    </source>
</evidence>
<dbReference type="PROSITE" id="PS51186">
    <property type="entry name" value="GNAT"/>
    <property type="match status" value="1"/>
</dbReference>
<feature type="domain" description="N-acetyltransferase" evidence="2">
    <location>
        <begin position="168"/>
        <end position="326"/>
    </location>
</feature>
<keyword evidence="3" id="KW-0808">Transferase</keyword>
<dbReference type="Gene3D" id="3.40.630.30">
    <property type="match status" value="1"/>
</dbReference>
<feature type="region of interest" description="Disordered" evidence="1">
    <location>
        <begin position="1"/>
        <end position="74"/>
    </location>
</feature>
<reference evidence="3 4" key="1">
    <citation type="submission" date="2019-06" db="EMBL/GenBank/DDBJ databases">
        <title>Genome sequence of Rhodobacteraceae bacterium D4M1.</title>
        <authorList>
            <person name="Cao J."/>
        </authorList>
    </citation>
    <scope>NUCLEOTIDE SEQUENCE [LARGE SCALE GENOMIC DNA]</scope>
    <source>
        <strain evidence="3 4">D4M1</strain>
    </source>
</reference>
<sequence length="346" mass="35969">MRGAARHGGARTPAPAAPRLPAAGFAPKVAPAPGGRRRGGGGVTPGRGGGYAGATPAEDTRSGIRGGPGRTWSRCRGDREIVRHCSRASGGPPSAVPVPRQARCTGFRLAPPAPPFCTGPGPADCANPHISAETCAVARRPGAARGLPKGPAGSVSCSGQAAEEPPGMDIRTDFTPGDLGAIIALHARYYARDWGFGTVFECNVALGLASFAARRGPSDLVLVARDGEGLGASLILDLNDPDSGERGAHLRWFITADRCRGTGLGGELMRRAMHHADTHAAGRAWLTTFEGLAPARHLYERHGFALARAQTGTGWGTEVVEQEFRRAGPSARDAHKKNPGTRWSRG</sequence>
<gene>
    <name evidence="3" type="ORF">FDP22_05110</name>
</gene>
<dbReference type="KEGG" id="ppru:FDP22_05110"/>
<protein>
    <submittedName>
        <fullName evidence="3">GNAT family N-acetyltransferase</fullName>
    </submittedName>
</protein>
<dbReference type="EMBL" id="CP040818">
    <property type="protein sequence ID" value="QDL91212.1"/>
    <property type="molecule type" value="Genomic_DNA"/>
</dbReference>
<feature type="region of interest" description="Disordered" evidence="1">
    <location>
        <begin position="143"/>
        <end position="167"/>
    </location>
</feature>
<dbReference type="InterPro" id="IPR000182">
    <property type="entry name" value="GNAT_dom"/>
</dbReference>
<evidence type="ECO:0000259" key="2">
    <source>
        <dbReference type="PROSITE" id="PS51186"/>
    </source>
</evidence>
<accession>A0A5B8FXI0</accession>
<dbReference type="InterPro" id="IPR016181">
    <property type="entry name" value="Acyl_CoA_acyltransferase"/>
</dbReference>
<feature type="compositionally biased region" description="Gly residues" evidence="1">
    <location>
        <begin position="40"/>
        <end position="52"/>
    </location>
</feature>
<evidence type="ECO:0000313" key="3">
    <source>
        <dbReference type="EMBL" id="QDL91212.1"/>
    </source>
</evidence>
<dbReference type="AlphaFoldDB" id="A0A5B8FXI0"/>
<dbReference type="Proteomes" id="UP000305888">
    <property type="component" value="Chromosome"/>
</dbReference>
<dbReference type="OrthoDB" id="273614at2"/>
<evidence type="ECO:0000313" key="4">
    <source>
        <dbReference type="Proteomes" id="UP000305888"/>
    </source>
</evidence>
<feature type="compositionally biased region" description="Basic residues" evidence="1">
    <location>
        <begin position="334"/>
        <end position="346"/>
    </location>
</feature>
<name>A0A5B8FXI0_9RHOB</name>
<feature type="compositionally biased region" description="Low complexity" evidence="1">
    <location>
        <begin position="10"/>
        <end position="34"/>
    </location>
</feature>
<feature type="region of interest" description="Disordered" evidence="1">
    <location>
        <begin position="325"/>
        <end position="346"/>
    </location>
</feature>
<dbReference type="Pfam" id="PF00583">
    <property type="entry name" value="Acetyltransf_1"/>
    <property type="match status" value="1"/>
</dbReference>
<organism evidence="3 4">
    <name type="scientific">Paroceanicella profunda</name>
    <dbReference type="NCBI Taxonomy" id="2579971"/>
    <lineage>
        <taxon>Bacteria</taxon>
        <taxon>Pseudomonadati</taxon>
        <taxon>Pseudomonadota</taxon>
        <taxon>Alphaproteobacteria</taxon>
        <taxon>Rhodobacterales</taxon>
        <taxon>Paracoccaceae</taxon>
        <taxon>Paroceanicella</taxon>
    </lineage>
</organism>
<dbReference type="CDD" id="cd04301">
    <property type="entry name" value="NAT_SF"/>
    <property type="match status" value="1"/>
</dbReference>